<keyword evidence="1" id="KW-0472">Membrane</keyword>
<evidence type="ECO:0000313" key="2">
    <source>
        <dbReference type="EMBL" id="VDM66231.1"/>
    </source>
</evidence>
<keyword evidence="3" id="KW-1185">Reference proteome</keyword>
<feature type="transmembrane region" description="Helical" evidence="1">
    <location>
        <begin position="46"/>
        <end position="66"/>
    </location>
</feature>
<gene>
    <name evidence="2" type="ORF">SVUK_LOCUS1229</name>
</gene>
<evidence type="ECO:0000313" key="3">
    <source>
        <dbReference type="Proteomes" id="UP000270094"/>
    </source>
</evidence>
<sequence length="113" mass="13147">MTINPEREKYIDFSEPWLYHGIRILEKSIPRDSPMQSFLQPLKSSLWTSLLISVIMVGLVIFCLDLKSPFDRFYKIDKSRMAADDPFLNEVANDRVNFGEAMWFVWGVLLNSG</sequence>
<keyword evidence="1" id="KW-0812">Transmembrane</keyword>
<dbReference type="OrthoDB" id="5984008at2759"/>
<dbReference type="AlphaFoldDB" id="A0A3P7HYQ4"/>
<dbReference type="Gene3D" id="3.40.190.10">
    <property type="entry name" value="Periplasmic binding protein-like II"/>
    <property type="match status" value="1"/>
</dbReference>
<proteinExistence type="predicted"/>
<dbReference type="PANTHER" id="PTHR18966">
    <property type="entry name" value="IONOTROPIC GLUTAMATE RECEPTOR"/>
    <property type="match status" value="1"/>
</dbReference>
<dbReference type="EMBL" id="UYYB01002354">
    <property type="protein sequence ID" value="VDM66231.1"/>
    <property type="molecule type" value="Genomic_DNA"/>
</dbReference>
<accession>A0A3P7HYQ4</accession>
<organism evidence="2 3">
    <name type="scientific">Strongylus vulgaris</name>
    <name type="common">Blood worm</name>
    <dbReference type="NCBI Taxonomy" id="40348"/>
    <lineage>
        <taxon>Eukaryota</taxon>
        <taxon>Metazoa</taxon>
        <taxon>Ecdysozoa</taxon>
        <taxon>Nematoda</taxon>
        <taxon>Chromadorea</taxon>
        <taxon>Rhabditida</taxon>
        <taxon>Rhabditina</taxon>
        <taxon>Rhabditomorpha</taxon>
        <taxon>Strongyloidea</taxon>
        <taxon>Strongylidae</taxon>
        <taxon>Strongylus</taxon>
    </lineage>
</organism>
<keyword evidence="1" id="KW-1133">Transmembrane helix</keyword>
<evidence type="ECO:0000256" key="1">
    <source>
        <dbReference type="SAM" id="Phobius"/>
    </source>
</evidence>
<feature type="non-terminal residue" evidence="2">
    <location>
        <position position="113"/>
    </location>
</feature>
<dbReference type="Proteomes" id="UP000270094">
    <property type="component" value="Unassembled WGS sequence"/>
</dbReference>
<name>A0A3P7HYQ4_STRVU</name>
<reference evidence="2 3" key="1">
    <citation type="submission" date="2018-11" db="EMBL/GenBank/DDBJ databases">
        <authorList>
            <consortium name="Pathogen Informatics"/>
        </authorList>
    </citation>
    <scope>NUCLEOTIDE SEQUENCE [LARGE SCALE GENOMIC DNA]</scope>
</reference>
<protein>
    <submittedName>
        <fullName evidence="2">Uncharacterized protein</fullName>
    </submittedName>
</protein>
<dbReference type="InterPro" id="IPR015683">
    <property type="entry name" value="Ionotropic_Glu_rcpt"/>
</dbReference>
<dbReference type="SUPFAM" id="SSF53850">
    <property type="entry name" value="Periplasmic binding protein-like II"/>
    <property type="match status" value="1"/>
</dbReference>